<dbReference type="InterPro" id="IPR045584">
    <property type="entry name" value="Pilin-like"/>
</dbReference>
<dbReference type="EMBL" id="RJVA01000009">
    <property type="protein sequence ID" value="ROR03138.1"/>
    <property type="molecule type" value="Genomic_DNA"/>
</dbReference>
<evidence type="ECO:0000313" key="2">
    <source>
        <dbReference type="EMBL" id="ROR03138.1"/>
    </source>
</evidence>
<organism evidence="2 3">
    <name type="scientific">Desulfosoma caldarium</name>
    <dbReference type="NCBI Taxonomy" id="610254"/>
    <lineage>
        <taxon>Bacteria</taxon>
        <taxon>Pseudomonadati</taxon>
        <taxon>Thermodesulfobacteriota</taxon>
        <taxon>Syntrophobacteria</taxon>
        <taxon>Syntrophobacterales</taxon>
        <taxon>Syntrophobacteraceae</taxon>
        <taxon>Desulfosoma</taxon>
    </lineage>
</organism>
<comment type="caution">
    <text evidence="2">The sequence shown here is derived from an EMBL/GenBank/DDBJ whole genome shotgun (WGS) entry which is preliminary data.</text>
</comment>
<keyword evidence="1" id="KW-0812">Transmembrane</keyword>
<feature type="transmembrane region" description="Helical" evidence="1">
    <location>
        <begin position="35"/>
        <end position="58"/>
    </location>
</feature>
<evidence type="ECO:0000313" key="3">
    <source>
        <dbReference type="Proteomes" id="UP000276223"/>
    </source>
</evidence>
<keyword evidence="1" id="KW-0472">Membrane</keyword>
<name>A0A3N1VQ10_9BACT</name>
<proteinExistence type="predicted"/>
<keyword evidence="3" id="KW-1185">Reference proteome</keyword>
<dbReference type="Pfam" id="PF07963">
    <property type="entry name" value="N_methyl"/>
    <property type="match status" value="1"/>
</dbReference>
<reference evidence="2 3" key="1">
    <citation type="submission" date="2018-11" db="EMBL/GenBank/DDBJ databases">
        <title>Genomic Encyclopedia of Type Strains, Phase IV (KMG-IV): sequencing the most valuable type-strain genomes for metagenomic binning, comparative biology and taxonomic classification.</title>
        <authorList>
            <person name="Goeker M."/>
        </authorList>
    </citation>
    <scope>NUCLEOTIDE SEQUENCE [LARGE SCALE GENOMIC DNA]</scope>
    <source>
        <strain evidence="2 3">DSM 22027</strain>
    </source>
</reference>
<dbReference type="SUPFAM" id="SSF54523">
    <property type="entry name" value="Pili subunits"/>
    <property type="match status" value="1"/>
</dbReference>
<dbReference type="PROSITE" id="PS00409">
    <property type="entry name" value="PROKAR_NTER_METHYL"/>
    <property type="match status" value="1"/>
</dbReference>
<sequence length="160" mass="17894">MEFQDASMKRRRPSAVKPKPRFLEGGALGARVQGFSLLEVLVALTIMGITVAVLFYGFSQSARLRTQAQEVLEASRVARTILTDSALMAEAVRRGVLQGPVSDEPGWFYRLEAHPLVVPLERDTEAYEDPNMVELTLCVYGESQRSRASRCVVSWYERKG</sequence>
<dbReference type="NCBIfam" id="TIGR02532">
    <property type="entry name" value="IV_pilin_GFxxxE"/>
    <property type="match status" value="1"/>
</dbReference>
<protein>
    <submittedName>
        <fullName evidence="2">Prepilin-type N-terminal cleavage/methylation domain-containing protein</fullName>
    </submittedName>
</protein>
<accession>A0A3N1VQ10</accession>
<dbReference type="AlphaFoldDB" id="A0A3N1VQ10"/>
<gene>
    <name evidence="2" type="ORF">EDC27_0395</name>
</gene>
<dbReference type="Proteomes" id="UP000276223">
    <property type="component" value="Unassembled WGS sequence"/>
</dbReference>
<keyword evidence="1" id="KW-1133">Transmembrane helix</keyword>
<dbReference type="InterPro" id="IPR012902">
    <property type="entry name" value="N_methyl_site"/>
</dbReference>
<evidence type="ECO:0000256" key="1">
    <source>
        <dbReference type="SAM" id="Phobius"/>
    </source>
</evidence>